<dbReference type="Pfam" id="PF17948">
    <property type="entry name" value="DnaT"/>
    <property type="match status" value="1"/>
</dbReference>
<feature type="compositionally biased region" description="Low complexity" evidence="1">
    <location>
        <begin position="175"/>
        <end position="185"/>
    </location>
</feature>
<dbReference type="Proteomes" id="UP000619788">
    <property type="component" value="Unassembled WGS sequence"/>
</dbReference>
<evidence type="ECO:0000256" key="1">
    <source>
        <dbReference type="SAM" id="MobiDB-lite"/>
    </source>
</evidence>
<name>A0A8J3WPV0_9ACTN</name>
<evidence type="ECO:0000313" key="4">
    <source>
        <dbReference type="Proteomes" id="UP000619788"/>
    </source>
</evidence>
<gene>
    <name evidence="3" type="ORF">Psi01_58810</name>
</gene>
<feature type="domain" description="DnaT DNA-binding" evidence="2">
    <location>
        <begin position="220"/>
        <end position="285"/>
    </location>
</feature>
<dbReference type="Gene3D" id="1.10.8.1180">
    <property type="match status" value="1"/>
</dbReference>
<evidence type="ECO:0000313" key="3">
    <source>
        <dbReference type="EMBL" id="GIH95251.1"/>
    </source>
</evidence>
<dbReference type="InterPro" id="IPR036388">
    <property type="entry name" value="WH-like_DNA-bd_sf"/>
</dbReference>
<dbReference type="SUPFAM" id="SSF46785">
    <property type="entry name" value="Winged helix' DNA-binding domain"/>
    <property type="match status" value="1"/>
</dbReference>
<protein>
    <recommendedName>
        <fullName evidence="2">DnaT DNA-binding domain-containing protein</fullName>
    </recommendedName>
</protein>
<comment type="caution">
    <text evidence="3">The sequence shown here is derived from an EMBL/GenBank/DDBJ whole genome shotgun (WGS) entry which is preliminary data.</text>
</comment>
<dbReference type="AlphaFoldDB" id="A0A8J3WPV0"/>
<dbReference type="Gene3D" id="1.10.10.10">
    <property type="entry name" value="Winged helix-like DNA-binding domain superfamily/Winged helix DNA-binding domain"/>
    <property type="match status" value="1"/>
</dbReference>
<sequence>MSNTIRHGARAADVLGKHFMTVHNAVFRDPRLKPQDMGIFGHIWSHEDGFGLTVEQISEGMDAGISLISASLKRLEQYGYLVRRRIRNADGTLAESVYEVTDMPEGLLIITEAPYDAEGNRRSQPTCENRILAGDQGMRSSGPTCDFPSLDDPGLENHASQKTKSREALSPLRGDSAAQAPARIADPADDVKPDQSDAQATAGQPPVVDVPAKPSRDRSFQLPADWVPDDGLRAWARDQGLTDPVIDTTVADFRRYWCEVQGTKRRTARGWDGTFRNWVRKDLADAARRRTRPGAAPLADPEAEAAVGRITGWWWAMWERKGPILDQSRDDLERLVRAAVSASLTLEPLPLAAQRVQEALRACARPVPFRDQFQRALLGEPVGPGAGRQTYTGDGWADGSSAASWAAWAGQSTAPDAPAAGPVPAPAAPGDDGPPHTPPPAPVADGDDSADGRKATFMAQWAAISGGGRDAA</sequence>
<dbReference type="RefSeq" id="WP_204067352.1">
    <property type="nucleotide sequence ID" value="NZ_BOOJ01000052.1"/>
</dbReference>
<dbReference type="InterPro" id="IPR040480">
    <property type="entry name" value="DnaT_DNA_bind"/>
</dbReference>
<evidence type="ECO:0000259" key="2">
    <source>
        <dbReference type="Pfam" id="PF17948"/>
    </source>
</evidence>
<keyword evidence="4" id="KW-1185">Reference proteome</keyword>
<dbReference type="EMBL" id="BOOJ01000052">
    <property type="protein sequence ID" value="GIH95251.1"/>
    <property type="molecule type" value="Genomic_DNA"/>
</dbReference>
<feature type="region of interest" description="Disordered" evidence="1">
    <location>
        <begin position="404"/>
        <end position="454"/>
    </location>
</feature>
<feature type="region of interest" description="Disordered" evidence="1">
    <location>
        <begin position="133"/>
        <end position="224"/>
    </location>
</feature>
<feature type="compositionally biased region" description="Low complexity" evidence="1">
    <location>
        <begin position="404"/>
        <end position="420"/>
    </location>
</feature>
<accession>A0A8J3WPV0</accession>
<dbReference type="InterPro" id="IPR036390">
    <property type="entry name" value="WH_DNA-bd_sf"/>
</dbReference>
<organism evidence="3 4">
    <name type="scientific">Planobispora siamensis</name>
    <dbReference type="NCBI Taxonomy" id="936338"/>
    <lineage>
        <taxon>Bacteria</taxon>
        <taxon>Bacillati</taxon>
        <taxon>Actinomycetota</taxon>
        <taxon>Actinomycetes</taxon>
        <taxon>Streptosporangiales</taxon>
        <taxon>Streptosporangiaceae</taxon>
        <taxon>Planobispora</taxon>
    </lineage>
</organism>
<reference evidence="3 4" key="1">
    <citation type="submission" date="2021-01" db="EMBL/GenBank/DDBJ databases">
        <title>Whole genome shotgun sequence of Planobispora siamensis NBRC 107568.</title>
        <authorList>
            <person name="Komaki H."/>
            <person name="Tamura T."/>
        </authorList>
    </citation>
    <scope>NUCLEOTIDE SEQUENCE [LARGE SCALE GENOMIC DNA]</scope>
    <source>
        <strain evidence="3 4">NBRC 107568</strain>
    </source>
</reference>
<proteinExistence type="predicted"/>